<feature type="region of interest" description="Disordered" evidence="1">
    <location>
        <begin position="1"/>
        <end position="25"/>
    </location>
</feature>
<reference evidence="3" key="1">
    <citation type="journal article" date="2019" name="Int. J. Syst. Evol. Microbiol.">
        <title>The Global Catalogue of Microorganisms (GCM) 10K type strain sequencing project: providing services to taxonomists for standard genome sequencing and annotation.</title>
        <authorList>
            <consortium name="The Broad Institute Genomics Platform"/>
            <consortium name="The Broad Institute Genome Sequencing Center for Infectious Disease"/>
            <person name="Wu L."/>
            <person name="Ma J."/>
        </authorList>
    </citation>
    <scope>NUCLEOTIDE SEQUENCE [LARGE SCALE GENOMIC DNA]</scope>
    <source>
        <strain evidence="3">JCM 17441</strain>
    </source>
</reference>
<gene>
    <name evidence="2" type="ORF">GCM10022255_107100</name>
</gene>
<accession>A0ABP8DUB6</accession>
<keyword evidence="3" id="KW-1185">Reference proteome</keyword>
<sequence>MCVPKRSGRDRSGRAQPGSGTGSRCPFDLHYTALLRQAVRLGADDAENIVAEAYCQLYYRWQWLRGPDAAPAYLPLGGAQPYPDEASPSAGGQKAYRADH</sequence>
<comment type="caution">
    <text evidence="2">The sequence shown here is derived from an EMBL/GenBank/DDBJ whole genome shotgun (WGS) entry which is preliminary data.</text>
</comment>
<dbReference type="Proteomes" id="UP001500620">
    <property type="component" value="Unassembled WGS sequence"/>
</dbReference>
<evidence type="ECO:0000256" key="1">
    <source>
        <dbReference type="SAM" id="MobiDB-lite"/>
    </source>
</evidence>
<feature type="region of interest" description="Disordered" evidence="1">
    <location>
        <begin position="74"/>
        <end position="100"/>
    </location>
</feature>
<protein>
    <recommendedName>
        <fullName evidence="4">RNA polymerase sigma-70 region 2 domain-containing protein</fullName>
    </recommendedName>
</protein>
<dbReference type="EMBL" id="BAABAT010000067">
    <property type="protein sequence ID" value="GAA4263349.1"/>
    <property type="molecule type" value="Genomic_DNA"/>
</dbReference>
<evidence type="ECO:0008006" key="4">
    <source>
        <dbReference type="Google" id="ProtNLM"/>
    </source>
</evidence>
<organism evidence="2 3">
    <name type="scientific">Dactylosporangium darangshiense</name>
    <dbReference type="NCBI Taxonomy" id="579108"/>
    <lineage>
        <taxon>Bacteria</taxon>
        <taxon>Bacillati</taxon>
        <taxon>Actinomycetota</taxon>
        <taxon>Actinomycetes</taxon>
        <taxon>Micromonosporales</taxon>
        <taxon>Micromonosporaceae</taxon>
        <taxon>Dactylosporangium</taxon>
    </lineage>
</organism>
<proteinExistence type="predicted"/>
<name>A0ABP8DUB6_9ACTN</name>
<evidence type="ECO:0000313" key="2">
    <source>
        <dbReference type="EMBL" id="GAA4263349.1"/>
    </source>
</evidence>
<evidence type="ECO:0000313" key="3">
    <source>
        <dbReference type="Proteomes" id="UP001500620"/>
    </source>
</evidence>